<evidence type="ECO:0000256" key="3">
    <source>
        <dbReference type="ARBA" id="ARBA00022840"/>
    </source>
</evidence>
<evidence type="ECO:0000256" key="2">
    <source>
        <dbReference type="ARBA" id="ARBA00022741"/>
    </source>
</evidence>
<reference evidence="4 5" key="1">
    <citation type="journal article" date="2023" name="G3 (Bethesda)">
        <title>A chromosome-length genome assembly and annotation of blackberry (Rubus argutus, cv. 'Hillquist').</title>
        <authorList>
            <person name="Bruna T."/>
            <person name="Aryal R."/>
            <person name="Dudchenko O."/>
            <person name="Sargent D.J."/>
            <person name="Mead D."/>
            <person name="Buti M."/>
            <person name="Cavallini A."/>
            <person name="Hytonen T."/>
            <person name="Andres J."/>
            <person name="Pham M."/>
            <person name="Weisz D."/>
            <person name="Mascagni F."/>
            <person name="Usai G."/>
            <person name="Natali L."/>
            <person name="Bassil N."/>
            <person name="Fernandez G.E."/>
            <person name="Lomsadze A."/>
            <person name="Armour M."/>
            <person name="Olukolu B."/>
            <person name="Poorten T."/>
            <person name="Britton C."/>
            <person name="Davik J."/>
            <person name="Ashrafi H."/>
            <person name="Aiden E.L."/>
            <person name="Borodovsky M."/>
            <person name="Worthington M."/>
        </authorList>
    </citation>
    <scope>NUCLEOTIDE SEQUENCE [LARGE SCALE GENOMIC DNA]</scope>
    <source>
        <strain evidence="4">PI 553951</strain>
    </source>
</reference>
<protein>
    <recommendedName>
        <fullName evidence="6">Heat shock protein 70</fullName>
    </recommendedName>
</protein>
<evidence type="ECO:0000313" key="4">
    <source>
        <dbReference type="EMBL" id="KAK9911355.1"/>
    </source>
</evidence>
<dbReference type="SUPFAM" id="SSF53067">
    <property type="entry name" value="Actin-like ATPase domain"/>
    <property type="match status" value="1"/>
</dbReference>
<proteinExistence type="inferred from homology"/>
<dbReference type="InterPro" id="IPR013126">
    <property type="entry name" value="Hsp_70_fam"/>
</dbReference>
<dbReference type="Pfam" id="PF00012">
    <property type="entry name" value="HSP70"/>
    <property type="match status" value="1"/>
</dbReference>
<evidence type="ECO:0008006" key="6">
    <source>
        <dbReference type="Google" id="ProtNLM"/>
    </source>
</evidence>
<dbReference type="Gene3D" id="3.30.420.40">
    <property type="match status" value="1"/>
</dbReference>
<gene>
    <name evidence="4" type="ORF">M0R45_035271</name>
</gene>
<keyword evidence="5" id="KW-1185">Reference proteome</keyword>
<dbReference type="PRINTS" id="PR00301">
    <property type="entry name" value="HEATSHOCK70"/>
</dbReference>
<dbReference type="PANTHER" id="PTHR19375">
    <property type="entry name" value="HEAT SHOCK PROTEIN 70KDA"/>
    <property type="match status" value="1"/>
</dbReference>
<dbReference type="InterPro" id="IPR043129">
    <property type="entry name" value="ATPase_NBD"/>
</dbReference>
<keyword evidence="2" id="KW-0547">Nucleotide-binding</keyword>
<evidence type="ECO:0000256" key="1">
    <source>
        <dbReference type="ARBA" id="ARBA00007381"/>
    </source>
</evidence>
<name>A0AAW1VU54_RUBAR</name>
<sequence>MAGSEECISIGIDLGTIYSYMAVWQHDHIEIIVNDQGHRTTPSQIAFTDIDSLVGEAASNQAMKNPLNSIFNSKRLIGRRRLLRPTLDLLLKMQLSLSLLRSMTHNARQPDAGITAGLNVMSILNEPTVAPLLMALKRMLVYLAIKM</sequence>
<keyword evidence="3" id="KW-0067">ATP-binding</keyword>
<dbReference type="FunFam" id="3.30.420.40:FF:000028">
    <property type="entry name" value="heat shock 70 kDa protein-like"/>
    <property type="match status" value="1"/>
</dbReference>
<accession>A0AAW1VU54</accession>
<dbReference type="EMBL" id="JBEDUW010000007">
    <property type="protein sequence ID" value="KAK9911355.1"/>
    <property type="molecule type" value="Genomic_DNA"/>
</dbReference>
<comment type="caution">
    <text evidence="4">The sequence shown here is derived from an EMBL/GenBank/DDBJ whole genome shotgun (WGS) entry which is preliminary data.</text>
</comment>
<dbReference type="Proteomes" id="UP001457282">
    <property type="component" value="Unassembled WGS sequence"/>
</dbReference>
<dbReference type="GO" id="GO:0140662">
    <property type="term" value="F:ATP-dependent protein folding chaperone"/>
    <property type="evidence" value="ECO:0007669"/>
    <property type="project" value="InterPro"/>
</dbReference>
<dbReference type="AlphaFoldDB" id="A0AAW1VU54"/>
<organism evidence="4 5">
    <name type="scientific">Rubus argutus</name>
    <name type="common">Southern blackberry</name>
    <dbReference type="NCBI Taxonomy" id="59490"/>
    <lineage>
        <taxon>Eukaryota</taxon>
        <taxon>Viridiplantae</taxon>
        <taxon>Streptophyta</taxon>
        <taxon>Embryophyta</taxon>
        <taxon>Tracheophyta</taxon>
        <taxon>Spermatophyta</taxon>
        <taxon>Magnoliopsida</taxon>
        <taxon>eudicotyledons</taxon>
        <taxon>Gunneridae</taxon>
        <taxon>Pentapetalae</taxon>
        <taxon>rosids</taxon>
        <taxon>fabids</taxon>
        <taxon>Rosales</taxon>
        <taxon>Rosaceae</taxon>
        <taxon>Rosoideae</taxon>
        <taxon>Rosoideae incertae sedis</taxon>
        <taxon>Rubus</taxon>
    </lineage>
</organism>
<comment type="similarity">
    <text evidence="1">Belongs to the heat shock protein 70 family.</text>
</comment>
<evidence type="ECO:0000313" key="5">
    <source>
        <dbReference type="Proteomes" id="UP001457282"/>
    </source>
</evidence>
<dbReference type="GO" id="GO:0005524">
    <property type="term" value="F:ATP binding"/>
    <property type="evidence" value="ECO:0007669"/>
    <property type="project" value="UniProtKB-KW"/>
</dbReference>